<evidence type="ECO:0000256" key="5">
    <source>
        <dbReference type="RuleBase" id="RU363032"/>
    </source>
</evidence>
<dbReference type="GO" id="GO:0005886">
    <property type="term" value="C:plasma membrane"/>
    <property type="evidence" value="ECO:0007669"/>
    <property type="project" value="UniProtKB-SubCell"/>
</dbReference>
<dbReference type="InterPro" id="IPR000515">
    <property type="entry name" value="MetI-like"/>
</dbReference>
<keyword evidence="4 5" id="KW-0472">Membrane</keyword>
<organism evidence="7 8">
    <name type="scientific">Thermotoga maritima (strain ATCC 43589 / DSM 3109 / JCM 10099 / NBRC 100826 / MSB8)</name>
    <dbReference type="NCBI Taxonomy" id="243274"/>
    <lineage>
        <taxon>Bacteria</taxon>
        <taxon>Thermotogati</taxon>
        <taxon>Thermotogota</taxon>
        <taxon>Thermotogae</taxon>
        <taxon>Thermotogales</taxon>
        <taxon>Thermotogaceae</taxon>
        <taxon>Thermotoga</taxon>
    </lineage>
</organism>
<dbReference type="Gene3D" id="1.10.3720.10">
    <property type="entry name" value="MetI-like"/>
    <property type="match status" value="1"/>
</dbReference>
<evidence type="ECO:0000256" key="3">
    <source>
        <dbReference type="ARBA" id="ARBA00022989"/>
    </source>
</evidence>
<evidence type="ECO:0000256" key="1">
    <source>
        <dbReference type="ARBA" id="ARBA00004141"/>
    </source>
</evidence>
<reference evidence="7 8" key="1">
    <citation type="journal article" date="1999" name="Nature">
        <title>Evidence for lateral gene transfer between Archaea and Bacteria from genome sequence of Thermotoga maritima.</title>
        <authorList>
            <person name="Nelson K.E."/>
            <person name="Clayton R.A."/>
            <person name="Gill S.R."/>
            <person name="Gwinn M.L."/>
            <person name="Dodson R.J."/>
            <person name="Haft D.H."/>
            <person name="Hickey E.K."/>
            <person name="Peterson J.D."/>
            <person name="Nelson W.C."/>
            <person name="Ketchum K.A."/>
            <person name="McDonald L."/>
            <person name="Utterback T.R."/>
            <person name="Malek J.A."/>
            <person name="Linher K.D."/>
            <person name="Garrett M.M."/>
            <person name="Stewart A.M."/>
            <person name="Cotton M.D."/>
            <person name="Pratt M.S."/>
            <person name="Phillips C.A."/>
            <person name="Richardson D."/>
            <person name="Heidelberg J."/>
            <person name="Sutton G.G."/>
            <person name="Fleischmann R.D."/>
            <person name="White O."/>
            <person name="Salzberg S.L."/>
            <person name="Smith H.O."/>
            <person name="Venter J.C."/>
            <person name="Fraser C.M."/>
        </authorList>
    </citation>
    <scope>NUCLEOTIDE SEQUENCE [LARGE SCALE GENOMIC DNA]</scope>
    <source>
        <strain evidence="8">ATCC 43589 / DSM 3109 / JCM 10099 / NBRC 100826 / MSB8</strain>
    </source>
</reference>
<dbReference type="InterPro" id="IPR035906">
    <property type="entry name" value="MetI-like_sf"/>
</dbReference>
<feature type="transmembrane region" description="Helical" evidence="5">
    <location>
        <begin position="79"/>
        <end position="101"/>
    </location>
</feature>
<dbReference type="EMBL" id="AE000512">
    <property type="protein sequence ID" value="AAD35167.1"/>
    <property type="molecule type" value="Genomic_DNA"/>
</dbReference>
<name>Q9WXS8_THEMA</name>
<keyword evidence="3 5" id="KW-1133">Transmembrane helix</keyword>
<gene>
    <name evidence="7" type="ordered locus">TM_0073</name>
</gene>
<dbReference type="PaxDb" id="243274-THEMA_04440"/>
<dbReference type="KEGG" id="tma:TM0073"/>
<comment type="similarity">
    <text evidence="5">Belongs to the binding-protein-dependent transport system permease family.</text>
</comment>
<dbReference type="SUPFAM" id="SSF161098">
    <property type="entry name" value="MetI-like"/>
    <property type="match status" value="1"/>
</dbReference>
<evidence type="ECO:0000313" key="8">
    <source>
        <dbReference type="Proteomes" id="UP000008183"/>
    </source>
</evidence>
<evidence type="ECO:0000313" key="7">
    <source>
        <dbReference type="EMBL" id="AAD35167.1"/>
    </source>
</evidence>
<dbReference type="PROSITE" id="PS50928">
    <property type="entry name" value="ABC_TM1"/>
    <property type="match status" value="1"/>
</dbReference>
<feature type="transmembrane region" description="Helical" evidence="5">
    <location>
        <begin position="255"/>
        <end position="275"/>
    </location>
</feature>
<sequence length="287" mass="32477">MERMQVLKDLLRDTRFRFGFIVLLVLLTLSILSFFSPYNPYLWNQVPRDLPPHWPHILGTNSMGQDIFWKLTFAVRNSLVMSLIAGLVSRIIAMIVGMIAGYKGGAADRVLTFLSDSFLVIPLFIIIVLVASIVKGRLSLPMLGLLLGVFGWAWDARVIRSQVLSLRERDFTYTALLSGSKALSIVFKEYLPFLIPLIFATLIGNMSWAIGMEITLAILGVSNLDIPTLGTMLQWSINYQALLLGYWWWVLTPVLTSIFLFIALYLISISISEYLDPRMRIQRIGQA</sequence>
<dbReference type="PANTHER" id="PTHR42729:SF1">
    <property type="entry name" value="OLIGO_DIPEPTIDE TRANSPORT, PERMEASE PROTEIN (DPPC-2)"/>
    <property type="match status" value="1"/>
</dbReference>
<dbReference type="Pfam" id="PF00528">
    <property type="entry name" value="BPD_transp_1"/>
    <property type="match status" value="1"/>
</dbReference>
<dbReference type="Proteomes" id="UP000008183">
    <property type="component" value="Chromosome"/>
</dbReference>
<dbReference type="AlphaFoldDB" id="Q9WXS8"/>
<feature type="transmembrane region" description="Helical" evidence="5">
    <location>
        <begin position="140"/>
        <end position="159"/>
    </location>
</feature>
<dbReference type="InParanoid" id="Q9WXS8"/>
<evidence type="ECO:0000256" key="2">
    <source>
        <dbReference type="ARBA" id="ARBA00022692"/>
    </source>
</evidence>
<dbReference type="OrthoDB" id="9797472at2"/>
<accession>Q9WXS8</accession>
<protein>
    <submittedName>
        <fullName evidence="7">Oligopeptide ABC transporter, permease protein</fullName>
    </submittedName>
</protein>
<dbReference type="PIR" id="A72421">
    <property type="entry name" value="A72421"/>
</dbReference>
<feature type="transmembrane region" description="Helical" evidence="5">
    <location>
        <begin position="20"/>
        <end position="38"/>
    </location>
</feature>
<keyword evidence="8" id="KW-1185">Reference proteome</keyword>
<proteinExistence type="inferred from homology"/>
<dbReference type="GO" id="GO:0055085">
    <property type="term" value="P:transmembrane transport"/>
    <property type="evidence" value="ECO:0007669"/>
    <property type="project" value="InterPro"/>
</dbReference>
<dbReference type="CDD" id="cd06261">
    <property type="entry name" value="TM_PBP2"/>
    <property type="match status" value="1"/>
</dbReference>
<dbReference type="PATRIC" id="fig|243274.5.peg.71"/>
<feature type="transmembrane region" description="Helical" evidence="5">
    <location>
        <begin position="193"/>
        <end position="219"/>
    </location>
</feature>
<keyword evidence="5" id="KW-0813">Transport</keyword>
<dbReference type="EnsemblBacteria" id="AAD35167">
    <property type="protein sequence ID" value="AAD35167"/>
    <property type="gene ID" value="TM_0073"/>
</dbReference>
<evidence type="ECO:0000256" key="4">
    <source>
        <dbReference type="ARBA" id="ARBA00023136"/>
    </source>
</evidence>
<keyword evidence="2 5" id="KW-0812">Transmembrane</keyword>
<feature type="transmembrane region" description="Helical" evidence="5">
    <location>
        <begin position="113"/>
        <end position="134"/>
    </location>
</feature>
<dbReference type="TCDB" id="3.A.1.5.13">
    <property type="family name" value="the atp-binding cassette (abc) superfamily"/>
</dbReference>
<evidence type="ECO:0000259" key="6">
    <source>
        <dbReference type="PROSITE" id="PS50928"/>
    </source>
</evidence>
<comment type="subcellular location">
    <subcellularLocation>
        <location evidence="5">Cell membrane</location>
        <topology evidence="5">Multi-pass membrane protein</topology>
    </subcellularLocation>
    <subcellularLocation>
        <location evidence="1">Membrane</location>
        <topology evidence="1">Multi-pass membrane protein</topology>
    </subcellularLocation>
</comment>
<feature type="domain" description="ABC transmembrane type-1" evidence="6">
    <location>
        <begin position="75"/>
        <end position="268"/>
    </location>
</feature>
<dbReference type="PANTHER" id="PTHR42729">
    <property type="entry name" value="OLIGO/DIPEPTIDE TRANSPORT, PERMEASE PROTEIN (DPPC-2)"/>
    <property type="match status" value="1"/>
</dbReference>